<name>A0AAD9IRW3_RIDPI</name>
<sequence length="401" mass="46697">MYLSIISRIWVDHYEDGRSYNANPRRRFISDRRPFDQTIRTRERLCHEFEFGGYHLNETGVSRKIVANVTSCLVHCFSPYVEREAAKRFVDPAHDNIFYANSPAVIWYKGQLVLVTRIWLERERYEEKKNWPANHFADNWLYTQKFDRYMRPVSNGSIIGIPLPKQWWVGDGPIEPRLVIHKGALYITFNGAMAFSHDNNMDFTIMWDYDQNMAVIPKIKGGSPMVNATEANDMPRDKHWMAFIQHGELYFVHNLDPLRVMHCTDAGLCEFVHNEKNAEGFIFNHWVSHLRGGTPFVLYEWPYYISVAHSTMYKRDVHRRFYTAHMVVMCVEPLSGNVSMVVRSFIKRVIFPHSPARSLANVQAVSFDPDLHPSSTLPSCLPCDGPGTRHFINDFNMAPET</sequence>
<organism evidence="1 2">
    <name type="scientific">Ridgeia piscesae</name>
    <name type="common">Tubeworm</name>
    <dbReference type="NCBI Taxonomy" id="27915"/>
    <lineage>
        <taxon>Eukaryota</taxon>
        <taxon>Metazoa</taxon>
        <taxon>Spiralia</taxon>
        <taxon>Lophotrochozoa</taxon>
        <taxon>Annelida</taxon>
        <taxon>Polychaeta</taxon>
        <taxon>Sedentaria</taxon>
        <taxon>Canalipalpata</taxon>
        <taxon>Sabellida</taxon>
        <taxon>Siboglinidae</taxon>
        <taxon>Ridgeia</taxon>
    </lineage>
</organism>
<dbReference type="AlphaFoldDB" id="A0AAD9IRW3"/>
<dbReference type="EMBL" id="JAODUO010006343">
    <property type="protein sequence ID" value="KAK2139534.1"/>
    <property type="molecule type" value="Genomic_DNA"/>
</dbReference>
<protein>
    <submittedName>
        <fullName evidence="1">Uncharacterized protein</fullName>
    </submittedName>
</protein>
<accession>A0AAD9IRW3</accession>
<reference evidence="1" key="1">
    <citation type="journal article" date="2023" name="Mol. Biol. Evol.">
        <title>Third-Generation Sequencing Reveals the Adaptive Role of the Epigenome in Three Deep-Sea Polychaetes.</title>
        <authorList>
            <person name="Perez M."/>
            <person name="Aroh O."/>
            <person name="Sun Y."/>
            <person name="Lan Y."/>
            <person name="Juniper S.K."/>
            <person name="Young C.R."/>
            <person name="Angers B."/>
            <person name="Qian P.Y."/>
        </authorList>
    </citation>
    <scope>NUCLEOTIDE SEQUENCE</scope>
    <source>
        <strain evidence="1">R07B-5</strain>
    </source>
</reference>
<evidence type="ECO:0000313" key="2">
    <source>
        <dbReference type="Proteomes" id="UP001209878"/>
    </source>
</evidence>
<proteinExistence type="predicted"/>
<evidence type="ECO:0000313" key="1">
    <source>
        <dbReference type="EMBL" id="KAK2139534.1"/>
    </source>
</evidence>
<gene>
    <name evidence="1" type="ORF">NP493_6355g00002</name>
</gene>
<comment type="caution">
    <text evidence="1">The sequence shown here is derived from an EMBL/GenBank/DDBJ whole genome shotgun (WGS) entry which is preliminary data.</text>
</comment>
<dbReference type="Proteomes" id="UP001209878">
    <property type="component" value="Unassembled WGS sequence"/>
</dbReference>
<keyword evidence="2" id="KW-1185">Reference proteome</keyword>